<accession>A0A0C2WVG7</accession>
<dbReference type="Proteomes" id="UP000054097">
    <property type="component" value="Unassembled WGS sequence"/>
</dbReference>
<dbReference type="STRING" id="933852.A0A0C2WVG7"/>
<evidence type="ECO:0000313" key="2">
    <source>
        <dbReference type="Proteomes" id="UP000054097"/>
    </source>
</evidence>
<dbReference type="AlphaFoldDB" id="A0A0C2WVG7"/>
<gene>
    <name evidence="1" type="ORF">M408DRAFT_29591</name>
</gene>
<organism evidence="1 2">
    <name type="scientific">Serendipita vermifera MAFF 305830</name>
    <dbReference type="NCBI Taxonomy" id="933852"/>
    <lineage>
        <taxon>Eukaryota</taxon>
        <taxon>Fungi</taxon>
        <taxon>Dikarya</taxon>
        <taxon>Basidiomycota</taxon>
        <taxon>Agaricomycotina</taxon>
        <taxon>Agaricomycetes</taxon>
        <taxon>Sebacinales</taxon>
        <taxon>Serendipitaceae</taxon>
        <taxon>Serendipita</taxon>
    </lineage>
</organism>
<protein>
    <recommendedName>
        <fullName evidence="3">F-box domain-containing protein</fullName>
    </recommendedName>
</protein>
<reference evidence="1 2" key="1">
    <citation type="submission" date="2014-04" db="EMBL/GenBank/DDBJ databases">
        <authorList>
            <consortium name="DOE Joint Genome Institute"/>
            <person name="Kuo A."/>
            <person name="Zuccaro A."/>
            <person name="Kohler A."/>
            <person name="Nagy L.G."/>
            <person name="Floudas D."/>
            <person name="Copeland A."/>
            <person name="Barry K.W."/>
            <person name="Cichocki N."/>
            <person name="Veneault-Fourrey C."/>
            <person name="LaButti K."/>
            <person name="Lindquist E.A."/>
            <person name="Lipzen A."/>
            <person name="Lundell T."/>
            <person name="Morin E."/>
            <person name="Murat C."/>
            <person name="Sun H."/>
            <person name="Tunlid A."/>
            <person name="Henrissat B."/>
            <person name="Grigoriev I.V."/>
            <person name="Hibbett D.S."/>
            <person name="Martin F."/>
            <person name="Nordberg H.P."/>
            <person name="Cantor M.N."/>
            <person name="Hua S.X."/>
        </authorList>
    </citation>
    <scope>NUCLEOTIDE SEQUENCE [LARGE SCALE GENOMIC DNA]</scope>
    <source>
        <strain evidence="1 2">MAFF 305830</strain>
    </source>
</reference>
<evidence type="ECO:0008006" key="3">
    <source>
        <dbReference type="Google" id="ProtNLM"/>
    </source>
</evidence>
<dbReference type="HOGENOM" id="CLU_947186_0_0_1"/>
<evidence type="ECO:0000313" key="1">
    <source>
        <dbReference type="EMBL" id="KIM21392.1"/>
    </source>
</evidence>
<proteinExistence type="predicted"/>
<dbReference type="EMBL" id="KN824384">
    <property type="protein sequence ID" value="KIM21392.1"/>
    <property type="molecule type" value="Genomic_DNA"/>
</dbReference>
<sequence length="294" mass="33182">MQIFSTITERIECLKLEAASAKILLNNFPVLRRLDLRIKGFQVAPLRGGMRNNFLDISRFPQLREFHWTWDETSFDGLSPHLQRLPPLQVLSIDLFAHRGHLIITQCANTLVSLSLSIFESTENRGDQLDLPHLRQLLIAESDVETKKRLQISAPHLHSIFHGVHSGIGHAELELQHPLAIRKIYLWKASMNLASYPGLRSLLIQADGSTPEVVKVTMEGIKYCPDLSLIRYGCDYHVDEDVIAEKNIRAVIMNTIEASGHAATIEKFSPYVFPRPGSLTCSVCTLRAKENVND</sequence>
<name>A0A0C2WVG7_SERVB</name>
<reference evidence="2" key="2">
    <citation type="submission" date="2015-01" db="EMBL/GenBank/DDBJ databases">
        <title>Evolutionary Origins and Diversification of the Mycorrhizal Mutualists.</title>
        <authorList>
            <consortium name="DOE Joint Genome Institute"/>
            <consortium name="Mycorrhizal Genomics Consortium"/>
            <person name="Kohler A."/>
            <person name="Kuo A."/>
            <person name="Nagy L.G."/>
            <person name="Floudas D."/>
            <person name="Copeland A."/>
            <person name="Barry K.W."/>
            <person name="Cichocki N."/>
            <person name="Veneault-Fourrey C."/>
            <person name="LaButti K."/>
            <person name="Lindquist E.A."/>
            <person name="Lipzen A."/>
            <person name="Lundell T."/>
            <person name="Morin E."/>
            <person name="Murat C."/>
            <person name="Riley R."/>
            <person name="Ohm R."/>
            <person name="Sun H."/>
            <person name="Tunlid A."/>
            <person name="Henrissat B."/>
            <person name="Grigoriev I.V."/>
            <person name="Hibbett D.S."/>
            <person name="Martin F."/>
        </authorList>
    </citation>
    <scope>NUCLEOTIDE SEQUENCE [LARGE SCALE GENOMIC DNA]</scope>
    <source>
        <strain evidence="2">MAFF 305830</strain>
    </source>
</reference>
<keyword evidence="2" id="KW-1185">Reference proteome</keyword>